<dbReference type="PANTHER" id="PTHR24096">
    <property type="entry name" value="LONG-CHAIN-FATTY-ACID--COA LIGASE"/>
    <property type="match status" value="1"/>
</dbReference>
<dbReference type="GO" id="GO:0016405">
    <property type="term" value="F:CoA-ligase activity"/>
    <property type="evidence" value="ECO:0007669"/>
    <property type="project" value="TreeGrafter"/>
</dbReference>
<dbReference type="InterPro" id="IPR042099">
    <property type="entry name" value="ANL_N_sf"/>
</dbReference>
<dbReference type="STRING" id="694429.Pyrfu_0810"/>
<feature type="domain" description="AMP-binding enzyme C-terminal" evidence="3">
    <location>
        <begin position="425"/>
        <end position="495"/>
    </location>
</feature>
<dbReference type="EMBL" id="CP002838">
    <property type="protein sequence ID" value="AEM38679.1"/>
    <property type="molecule type" value="Genomic_DNA"/>
</dbReference>
<dbReference type="Pfam" id="PF00501">
    <property type="entry name" value="AMP-binding"/>
    <property type="match status" value="1"/>
</dbReference>
<name>G0EDR0_PYRF1</name>
<dbReference type="InParanoid" id="G0EDR0"/>
<keyword evidence="4" id="KW-0436">Ligase</keyword>
<dbReference type="Proteomes" id="UP000001037">
    <property type="component" value="Chromosome"/>
</dbReference>
<reference evidence="4 5" key="1">
    <citation type="journal article" date="2011" name="Stand. Genomic Sci.">
        <title>Complete genome sequence of the hyperthermophilic chemolithoautotroph Pyrolobus fumarii type strain (1A).</title>
        <authorList>
            <person name="Anderson I."/>
            <person name="Goker M."/>
            <person name="Nolan M."/>
            <person name="Lucas S."/>
            <person name="Hammon N."/>
            <person name="Deshpande S."/>
            <person name="Cheng J.F."/>
            <person name="Tapia R."/>
            <person name="Han C."/>
            <person name="Goodwin L."/>
            <person name="Pitluck S."/>
            <person name="Huntemann M."/>
            <person name="Liolios K."/>
            <person name="Ivanova N."/>
            <person name="Pagani I."/>
            <person name="Mavromatis K."/>
            <person name="Ovchinikova G."/>
            <person name="Pati A."/>
            <person name="Chen A."/>
            <person name="Palaniappan K."/>
            <person name="Land M."/>
            <person name="Hauser L."/>
            <person name="Brambilla E.M."/>
            <person name="Huber H."/>
            <person name="Yasawong M."/>
            <person name="Rohde M."/>
            <person name="Spring S."/>
            <person name="Abt B."/>
            <person name="Sikorski J."/>
            <person name="Wirth R."/>
            <person name="Detter J.C."/>
            <person name="Woyke T."/>
            <person name="Bristow J."/>
            <person name="Eisen J.A."/>
            <person name="Markowitz V."/>
            <person name="Hugenholtz P."/>
            <person name="Kyrpides N.C."/>
            <person name="Klenk H.P."/>
            <person name="Lapidus A."/>
        </authorList>
    </citation>
    <scope>NUCLEOTIDE SEQUENCE [LARGE SCALE GENOMIC DNA]</scope>
    <source>
        <strain evidence="5">DSM 11204 / 1A</strain>
    </source>
</reference>
<dbReference type="AlphaFoldDB" id="G0EDR0"/>
<gene>
    <name evidence="4" type="ordered locus">Pyrfu_0810</name>
</gene>
<dbReference type="SUPFAM" id="SSF56801">
    <property type="entry name" value="Acetyl-CoA synthetase-like"/>
    <property type="match status" value="1"/>
</dbReference>
<dbReference type="FunCoup" id="G0EDR0">
    <property type="interactions" value="18"/>
</dbReference>
<dbReference type="InterPro" id="IPR025110">
    <property type="entry name" value="AMP-bd_C"/>
</dbReference>
<dbReference type="Pfam" id="PF13193">
    <property type="entry name" value="AMP-binding_C"/>
    <property type="match status" value="1"/>
</dbReference>
<feature type="compositionally biased region" description="Basic and acidic residues" evidence="1">
    <location>
        <begin position="11"/>
        <end position="21"/>
    </location>
</feature>
<evidence type="ECO:0000313" key="4">
    <source>
        <dbReference type="EMBL" id="AEM38679.1"/>
    </source>
</evidence>
<feature type="region of interest" description="Disordered" evidence="1">
    <location>
        <begin position="1"/>
        <end position="29"/>
    </location>
</feature>
<protein>
    <submittedName>
        <fullName evidence="4">AMP-dependent synthetase and ligase</fullName>
    </submittedName>
</protein>
<proteinExistence type="predicted"/>
<dbReference type="Gene3D" id="3.40.50.12780">
    <property type="entry name" value="N-terminal domain of ligase-like"/>
    <property type="match status" value="1"/>
</dbReference>
<dbReference type="eggNOG" id="arCOG00857">
    <property type="taxonomic scope" value="Archaea"/>
</dbReference>
<dbReference type="InterPro" id="IPR000873">
    <property type="entry name" value="AMP-dep_synth/lig_dom"/>
</dbReference>
<dbReference type="InterPro" id="IPR045851">
    <property type="entry name" value="AMP-bd_C_sf"/>
</dbReference>
<sequence length="495" mass="54648">MVQGMVVDKGPNYRDPGRPMHEIISGHASRNPEKPAVIYEDGTKLTYGELDELSGKLAAALASEANVNKGDVVAIVMFNRPEFVVAYLGALKAGARVVVIDALSMSEDLEYQLNDAKPKATIVDSEVYGREKDREIINKLGGKVYLAEKLREALAGFEAGGIKVEYDADARIFYYAGIVGRTLQVIHTHRSFVGAVAPLAQAEGINEEDVSLVTSPLSHVLGLDAALFTALYAGGTAVMMKRFDEEKAVRLAKEYGVTYMVAAPLVYQRLLEKGVTRDNLPSLKWAMSGGAYLPPEVQKAWIEKVSPLLQVYGMTEAPQCFATTIERNKIGSLGFPLPGVEAKLVDPEDESREVGVGEKGVLLIKGPMVMKGYAEPEETKKAFRGEWLWTGDILERDDEGFYYFRGVKKRMLKYKGYPVFPRDLEILLEKHPAVAKAEVYGEPDPSVGQIPAARVWLKPGYEGSVKPEELMEWVNTRVAPYKKIRKLVIMGTLEK</sequence>
<dbReference type="HOGENOM" id="CLU_000022_59_0_2"/>
<keyword evidence="5" id="KW-1185">Reference proteome</keyword>
<dbReference type="Gene3D" id="3.30.300.30">
    <property type="match status" value="1"/>
</dbReference>
<dbReference type="KEGG" id="pfm:Pyrfu_0810"/>
<evidence type="ECO:0000256" key="1">
    <source>
        <dbReference type="SAM" id="MobiDB-lite"/>
    </source>
</evidence>
<evidence type="ECO:0000259" key="3">
    <source>
        <dbReference type="Pfam" id="PF13193"/>
    </source>
</evidence>
<evidence type="ECO:0000259" key="2">
    <source>
        <dbReference type="Pfam" id="PF00501"/>
    </source>
</evidence>
<evidence type="ECO:0000313" key="5">
    <source>
        <dbReference type="Proteomes" id="UP000001037"/>
    </source>
</evidence>
<organism evidence="4 5">
    <name type="scientific">Pyrolobus fumarii (strain DSM 11204 / 1A)</name>
    <dbReference type="NCBI Taxonomy" id="694429"/>
    <lineage>
        <taxon>Archaea</taxon>
        <taxon>Thermoproteota</taxon>
        <taxon>Thermoprotei</taxon>
        <taxon>Desulfurococcales</taxon>
        <taxon>Pyrodictiaceae</taxon>
        <taxon>Pyrolobus</taxon>
    </lineage>
</organism>
<feature type="domain" description="AMP-dependent synthetase/ligase" evidence="2">
    <location>
        <begin position="27"/>
        <end position="373"/>
    </location>
</feature>
<accession>G0EDR0</accession>